<dbReference type="Proteomes" id="UP000525623">
    <property type="component" value="Unassembled WGS sequence"/>
</dbReference>
<dbReference type="PANTHER" id="PTHR46401:SF2">
    <property type="entry name" value="GLYCOSYLTRANSFERASE WBBK-RELATED"/>
    <property type="match status" value="1"/>
</dbReference>
<dbReference type="InterPro" id="IPR011990">
    <property type="entry name" value="TPR-like_helical_dom_sf"/>
</dbReference>
<name>A0A7W4P8B2_9PROT</name>
<dbReference type="EMBL" id="JABEQL010000009">
    <property type="protein sequence ID" value="MBB2179188.1"/>
    <property type="molecule type" value="Genomic_DNA"/>
</dbReference>
<protein>
    <submittedName>
        <fullName evidence="3">Glycosyltransferase</fullName>
    </submittedName>
</protein>
<dbReference type="CDD" id="cd03809">
    <property type="entry name" value="GT4_MtfB-like"/>
    <property type="match status" value="1"/>
</dbReference>
<accession>A0A7W4P8B2</accession>
<dbReference type="Gene3D" id="3.40.50.2000">
    <property type="entry name" value="Glycogen Phosphorylase B"/>
    <property type="match status" value="1"/>
</dbReference>
<reference evidence="3 4" key="1">
    <citation type="submission" date="2020-04" db="EMBL/GenBank/DDBJ databases">
        <title>Description of novel Gluconacetobacter.</title>
        <authorList>
            <person name="Sombolestani A."/>
        </authorList>
    </citation>
    <scope>NUCLEOTIDE SEQUENCE [LARGE SCALE GENOMIC DNA]</scope>
    <source>
        <strain evidence="3 4">LMG 27725</strain>
    </source>
</reference>
<dbReference type="Pfam" id="PF00534">
    <property type="entry name" value="Glycos_transf_1"/>
    <property type="match status" value="1"/>
</dbReference>
<evidence type="ECO:0000313" key="3">
    <source>
        <dbReference type="EMBL" id="MBB2179188.1"/>
    </source>
</evidence>
<evidence type="ECO:0000259" key="2">
    <source>
        <dbReference type="Pfam" id="PF00534"/>
    </source>
</evidence>
<evidence type="ECO:0000256" key="1">
    <source>
        <dbReference type="ARBA" id="ARBA00022679"/>
    </source>
</evidence>
<dbReference type="SUPFAM" id="SSF48452">
    <property type="entry name" value="TPR-like"/>
    <property type="match status" value="1"/>
</dbReference>
<dbReference type="RefSeq" id="WP_182965724.1">
    <property type="nucleotide sequence ID" value="NZ_BAABGC010000010.1"/>
</dbReference>
<keyword evidence="4" id="KW-1185">Reference proteome</keyword>
<dbReference type="PANTHER" id="PTHR46401">
    <property type="entry name" value="GLYCOSYLTRANSFERASE WBBK-RELATED"/>
    <property type="match status" value="1"/>
</dbReference>
<keyword evidence="1 3" id="KW-0808">Transferase</keyword>
<dbReference type="InterPro" id="IPR001296">
    <property type="entry name" value="Glyco_trans_1"/>
</dbReference>
<sequence>MISKIKYRIKIKKSAGVPVSLPVFKLISSANKARDKQNWKEAANDYGNALQLAPDLAHIWVQLGHMRKEQGDFTGASCAYAEAVLVGGGDSDALAWLHRLFSHLPAPQRRDILSFLKKTIPEGFSDETPVLSQDGTVVFDISDLVSYFGHARLPTGIQRVQIETILGAIRDNEAAVRICCAIEGRERWLPVPNRLFIKLCELAVVSGDSRSRDWLDAVNALHLTLMFSEPFVFPDGAVLINLGTSWWLRNYFLYVREAKHRSNIRYVPFVHDLIPVMTPEHCIRKLTQDFIEWIIGVFAHADAFLVNSESTKKDLILVAARLGHVVRENQITVVPLGADFRKPGVDSLPHGDLEKWHIAPESYVLFVSTIESRKGHDLALAVWERLYRKYGPRTPKLVCVGNRGWKNEAFFQKIESDETLKRFVLILHGISDSEMSLLYRNCQFTLYPSRYEGWGLPITESLCYGKAVITSDNSSLPEAGGVFAIYFKTDSVEELESAVEKLAFDASARAAIEERIARAFKPMSWRDIAHRINETARQIAVRPVSARLDGQVAVPVRSGAWYPLTANHEVKIWKNMASAEIYRLGLGWAWPDDSGCWTRAPGGDLLMTPPAQAGMRLWLAVRSGKHATNWTVSNLGDTAVHPQVLSGIMVAQERRWVPLDVDSWRRAGVLKLRVHGTRQDGSLEETPDLIAVEGFFLCDQTEEGRKIFLESASLGCLDQVHAYKMDEAPEVACS</sequence>
<organism evidence="3 4">
    <name type="scientific">Gluconacetobacter tumulicola</name>
    <dbReference type="NCBI Taxonomy" id="1017177"/>
    <lineage>
        <taxon>Bacteria</taxon>
        <taxon>Pseudomonadati</taxon>
        <taxon>Pseudomonadota</taxon>
        <taxon>Alphaproteobacteria</taxon>
        <taxon>Acetobacterales</taxon>
        <taxon>Acetobacteraceae</taxon>
        <taxon>Gluconacetobacter</taxon>
    </lineage>
</organism>
<dbReference type="Gene3D" id="1.25.40.10">
    <property type="entry name" value="Tetratricopeptide repeat domain"/>
    <property type="match status" value="1"/>
</dbReference>
<feature type="domain" description="Glycosyl transferase family 1" evidence="2">
    <location>
        <begin position="361"/>
        <end position="515"/>
    </location>
</feature>
<comment type="caution">
    <text evidence="3">The sequence shown here is derived from an EMBL/GenBank/DDBJ whole genome shotgun (WGS) entry which is preliminary data.</text>
</comment>
<proteinExistence type="predicted"/>
<evidence type="ECO:0000313" key="4">
    <source>
        <dbReference type="Proteomes" id="UP000525623"/>
    </source>
</evidence>
<gene>
    <name evidence="3" type="ORF">HLH29_08385</name>
</gene>
<dbReference type="SUPFAM" id="SSF53756">
    <property type="entry name" value="UDP-Glycosyltransferase/glycogen phosphorylase"/>
    <property type="match status" value="1"/>
</dbReference>
<dbReference type="GO" id="GO:0016757">
    <property type="term" value="F:glycosyltransferase activity"/>
    <property type="evidence" value="ECO:0007669"/>
    <property type="project" value="InterPro"/>
</dbReference>
<dbReference type="AlphaFoldDB" id="A0A7W4P8B2"/>